<feature type="non-terminal residue" evidence="1">
    <location>
        <position position="1"/>
    </location>
</feature>
<dbReference type="Proteomes" id="UP000287651">
    <property type="component" value="Unassembled WGS sequence"/>
</dbReference>
<dbReference type="EMBL" id="AMZH03029600">
    <property type="protein sequence ID" value="RRT33224.1"/>
    <property type="molecule type" value="Genomic_DNA"/>
</dbReference>
<accession>A0A426X168</accession>
<evidence type="ECO:0000313" key="1">
    <source>
        <dbReference type="EMBL" id="RRT33224.1"/>
    </source>
</evidence>
<protein>
    <submittedName>
        <fullName evidence="1">Uncharacterized protein</fullName>
    </submittedName>
</protein>
<sequence length="75" mass="8312">LKDTEVAGNNYDGKQRKSDNRVDVLRRKSRRWALLAVNHVDVPEIAAFAGALARLKTGEAAGMGDFAGDLFRRKK</sequence>
<proteinExistence type="predicted"/>
<dbReference type="AlphaFoldDB" id="A0A426X168"/>
<name>A0A426X168_ENSVE</name>
<organism evidence="1 2">
    <name type="scientific">Ensete ventricosum</name>
    <name type="common">Abyssinian banana</name>
    <name type="synonym">Musa ensete</name>
    <dbReference type="NCBI Taxonomy" id="4639"/>
    <lineage>
        <taxon>Eukaryota</taxon>
        <taxon>Viridiplantae</taxon>
        <taxon>Streptophyta</taxon>
        <taxon>Embryophyta</taxon>
        <taxon>Tracheophyta</taxon>
        <taxon>Spermatophyta</taxon>
        <taxon>Magnoliopsida</taxon>
        <taxon>Liliopsida</taxon>
        <taxon>Zingiberales</taxon>
        <taxon>Musaceae</taxon>
        <taxon>Ensete</taxon>
    </lineage>
</organism>
<comment type="caution">
    <text evidence="1">The sequence shown here is derived from an EMBL/GenBank/DDBJ whole genome shotgun (WGS) entry which is preliminary data.</text>
</comment>
<gene>
    <name evidence="1" type="ORF">B296_00058987</name>
</gene>
<evidence type="ECO:0000313" key="2">
    <source>
        <dbReference type="Proteomes" id="UP000287651"/>
    </source>
</evidence>
<reference evidence="1 2" key="1">
    <citation type="journal article" date="2014" name="Agronomy (Basel)">
        <title>A Draft Genome Sequence for Ensete ventricosum, the Drought-Tolerant Tree Against Hunger.</title>
        <authorList>
            <person name="Harrison J."/>
            <person name="Moore K.A."/>
            <person name="Paszkiewicz K."/>
            <person name="Jones T."/>
            <person name="Grant M."/>
            <person name="Ambacheew D."/>
            <person name="Muzemil S."/>
            <person name="Studholme D.J."/>
        </authorList>
    </citation>
    <scope>NUCLEOTIDE SEQUENCE [LARGE SCALE GENOMIC DNA]</scope>
</reference>